<evidence type="ECO:0000313" key="15">
    <source>
        <dbReference type="Proteomes" id="UP000078419"/>
    </source>
</evidence>
<evidence type="ECO:0000256" key="2">
    <source>
        <dbReference type="ARBA" id="ARBA00020953"/>
    </source>
</evidence>
<reference evidence="13" key="3">
    <citation type="submission" date="2016-03" db="EMBL/GenBank/DDBJ databases">
        <authorList>
            <person name="Loux V."/>
        </authorList>
    </citation>
    <scope>NUCLEOTIDE SEQUENCE</scope>
    <source>
        <strain evidence="13">C1</strain>
    </source>
</reference>
<evidence type="ECO:0000256" key="1">
    <source>
        <dbReference type="ARBA" id="ARBA00008279"/>
    </source>
</evidence>
<dbReference type="PROSITE" id="PS51712">
    <property type="entry name" value="G_ENGA"/>
    <property type="match status" value="1"/>
</dbReference>
<accession>A0A098EF38</accession>
<dbReference type="InterPro" id="IPR032859">
    <property type="entry name" value="KH_dom-like"/>
</dbReference>
<dbReference type="CDD" id="cd01895">
    <property type="entry name" value="EngA2"/>
    <property type="match status" value="1"/>
</dbReference>
<comment type="function">
    <text evidence="8 10">GTPase that plays an essential role in the late steps of ribosome biogenesis.</text>
</comment>
<dbReference type="InterPro" id="IPR005225">
    <property type="entry name" value="Small_GTP-bd"/>
</dbReference>
<dbReference type="PANTHER" id="PTHR43834">
    <property type="entry name" value="GTPASE DER"/>
    <property type="match status" value="1"/>
</dbReference>
<dbReference type="EMBL" id="FLLR01000018">
    <property type="protein sequence ID" value="SBO14252.1"/>
    <property type="molecule type" value="Genomic_DNA"/>
</dbReference>
<evidence type="ECO:0000256" key="8">
    <source>
        <dbReference type="HAMAP-Rule" id="MF_00195"/>
    </source>
</evidence>
<organism evidence="12 14">
    <name type="scientific">Anaplasma phagocytophilum</name>
    <name type="common">Ehrlichia phagocytophila</name>
    <dbReference type="NCBI Taxonomy" id="948"/>
    <lineage>
        <taxon>Bacteria</taxon>
        <taxon>Pseudomonadati</taxon>
        <taxon>Pseudomonadota</taxon>
        <taxon>Alphaproteobacteria</taxon>
        <taxon>Rickettsiales</taxon>
        <taxon>Anaplasmataceae</taxon>
        <taxon>Anaplasma</taxon>
        <taxon>phagocytophilum group</taxon>
    </lineage>
</organism>
<dbReference type="CDD" id="cd01894">
    <property type="entry name" value="EngA1"/>
    <property type="match status" value="1"/>
</dbReference>
<dbReference type="PANTHER" id="PTHR43834:SF6">
    <property type="entry name" value="GTPASE DER"/>
    <property type="match status" value="1"/>
</dbReference>
<evidence type="ECO:0000256" key="10">
    <source>
        <dbReference type="RuleBase" id="RU004481"/>
    </source>
</evidence>
<feature type="binding site" evidence="8">
    <location>
        <begin position="117"/>
        <end position="120"/>
    </location>
    <ligand>
        <name>GTP</name>
        <dbReference type="ChEBI" id="CHEBI:37565"/>
        <label>1</label>
    </ligand>
</feature>
<dbReference type="InterPro" id="IPR016484">
    <property type="entry name" value="GTPase_Der"/>
</dbReference>
<keyword evidence="3 8" id="KW-0690">Ribosome biogenesis</keyword>
<dbReference type="HAMAP" id="MF_00195">
    <property type="entry name" value="GTPase_Der"/>
    <property type="match status" value="1"/>
</dbReference>
<sequence length="440" mass="48299">MQKVAIVGLPNVGKSTLFNRLTRRKSAIVSDIAHVTRDRKEALVDFCGLRFIAIDTGGVADGGEIQSLVKTQVQLALENADVVLFVIDAQRATDSHSTALGKWLSKITNKPIILVANKCESNKNNVHVDTMEYLGFLGPVYISAEHNLGMADLYEAIAPLIEQSERPKKDQDRPIAISIIGQPNVGKSTFVNSILGEERVITSGIAGTTRDSISAEYSYKGITLLLTDTAGIRKRTKVTENMEKLSVQSAIHALSKSHVVILIVDFTQGISQQDLSIASTAIKDGKGIVLALNKADLVNDKAAEDAILNAIRQYSRVDFDVPIMKMSALENIGCDKVLSKAVKIYESASTHISTSKLNKWLGTAIDYHPPHLQNKKKVRLKYISQVSTLPPTFVIATNSTEVESTYQTYLKNSFLKHFSMQGVPIRMIFKKGNNPYISKD</sequence>
<evidence type="ECO:0000313" key="12">
    <source>
        <dbReference type="EMBL" id="CEG20415.1"/>
    </source>
</evidence>
<name>A0A098EF38_ANAPH</name>
<protein>
    <recommendedName>
        <fullName evidence="2 8">GTPase Der</fullName>
    </recommendedName>
    <alternativeName>
        <fullName evidence="7 8">GTP-binding protein EngA</fullName>
    </alternativeName>
</protein>
<dbReference type="GO" id="GO:0005525">
    <property type="term" value="F:GTP binding"/>
    <property type="evidence" value="ECO:0007669"/>
    <property type="project" value="UniProtKB-UniRule"/>
</dbReference>
<keyword evidence="5 8" id="KW-0547">Nucleotide-binding</keyword>
<evidence type="ECO:0000256" key="7">
    <source>
        <dbReference type="ARBA" id="ARBA00032345"/>
    </source>
</evidence>
<gene>
    <name evidence="8 12" type="primary">der</name>
    <name evidence="13" type="ORF">ANAPC1_00599</name>
    <name evidence="12" type="ORF">ANAPHAGO_00968</name>
</gene>
<dbReference type="InterPro" id="IPR015946">
    <property type="entry name" value="KH_dom-like_a/b"/>
</dbReference>
<dbReference type="EMBL" id="CCXQ01000013">
    <property type="protein sequence ID" value="CEG20415.1"/>
    <property type="molecule type" value="Genomic_DNA"/>
</dbReference>
<dbReference type="InterPro" id="IPR006073">
    <property type="entry name" value="GTP-bd"/>
</dbReference>
<dbReference type="PIRSF" id="PIRSF006485">
    <property type="entry name" value="GTP-binding_EngA"/>
    <property type="match status" value="1"/>
</dbReference>
<feature type="binding site" evidence="8">
    <location>
        <begin position="228"/>
        <end position="232"/>
    </location>
    <ligand>
        <name>GTP</name>
        <dbReference type="ChEBI" id="CHEBI:37565"/>
        <label>2</label>
    </ligand>
</feature>
<feature type="domain" description="EngA-type G" evidence="11">
    <location>
        <begin position="175"/>
        <end position="349"/>
    </location>
</feature>
<dbReference type="RefSeq" id="WP_060757552.1">
    <property type="nucleotide sequence ID" value="NZ_CCXQ01000013.1"/>
</dbReference>
<dbReference type="Pfam" id="PF01926">
    <property type="entry name" value="MMR_HSR1"/>
    <property type="match status" value="2"/>
</dbReference>
<dbReference type="GO" id="GO:0042254">
    <property type="term" value="P:ribosome biogenesis"/>
    <property type="evidence" value="ECO:0007669"/>
    <property type="project" value="UniProtKB-KW"/>
</dbReference>
<dbReference type="InterPro" id="IPR027417">
    <property type="entry name" value="P-loop_NTPase"/>
</dbReference>
<evidence type="ECO:0000256" key="9">
    <source>
        <dbReference type="PROSITE-ProRule" id="PRU01049"/>
    </source>
</evidence>
<dbReference type="SUPFAM" id="SSF52540">
    <property type="entry name" value="P-loop containing nucleoside triphosphate hydrolases"/>
    <property type="match status" value="2"/>
</dbReference>
<dbReference type="PRINTS" id="PR00326">
    <property type="entry name" value="GTP1OBG"/>
</dbReference>
<reference evidence="12 14" key="1">
    <citation type="submission" date="2014-09" db="EMBL/GenBank/DDBJ databases">
        <authorList>
            <person name="Loux Valentin"/>
            <person name="Dugat Thibaut"/>
        </authorList>
    </citation>
    <scope>NUCLEOTIDE SEQUENCE [LARGE SCALE GENOMIC DNA]</scope>
    <source>
        <strain evidence="12 14">BOV-10_179</strain>
    </source>
</reference>
<evidence type="ECO:0000259" key="11">
    <source>
        <dbReference type="PROSITE" id="PS51712"/>
    </source>
</evidence>
<dbReference type="Gene3D" id="3.30.300.20">
    <property type="match status" value="1"/>
</dbReference>
<feature type="binding site" evidence="8">
    <location>
        <begin position="181"/>
        <end position="188"/>
    </location>
    <ligand>
        <name>GTP</name>
        <dbReference type="ChEBI" id="CHEBI:37565"/>
        <label>2</label>
    </ligand>
</feature>
<evidence type="ECO:0000256" key="3">
    <source>
        <dbReference type="ARBA" id="ARBA00022517"/>
    </source>
</evidence>
<dbReference type="NCBIfam" id="TIGR03594">
    <property type="entry name" value="GTPase_EngA"/>
    <property type="match status" value="1"/>
</dbReference>
<reference evidence="15" key="2">
    <citation type="submission" date="2016-03" db="EMBL/GenBank/DDBJ databases">
        <authorList>
            <person name="Loux Valentin"/>
        </authorList>
    </citation>
    <scope>NUCLEOTIDE SEQUENCE [LARGE SCALE GENOMIC DNA]</scope>
    <source>
        <strain evidence="15">C1</strain>
    </source>
</reference>
<feature type="binding site" evidence="8">
    <location>
        <begin position="8"/>
        <end position="15"/>
    </location>
    <ligand>
        <name>GTP</name>
        <dbReference type="ChEBI" id="CHEBI:37565"/>
        <label>1</label>
    </ligand>
</feature>
<dbReference type="AlphaFoldDB" id="A0A098EF38"/>
<proteinExistence type="inferred from homology"/>
<evidence type="ECO:0000313" key="14">
    <source>
        <dbReference type="Proteomes" id="UP000055047"/>
    </source>
</evidence>
<comment type="similarity">
    <text evidence="1 8 9 10">Belongs to the TRAFAC class TrmE-Era-EngA-EngB-Septin-like GTPase superfamily. EngA (Der) GTPase family.</text>
</comment>
<dbReference type="Proteomes" id="UP000055047">
    <property type="component" value="Unassembled WGS sequence"/>
</dbReference>
<feature type="binding site" evidence="8">
    <location>
        <begin position="55"/>
        <end position="59"/>
    </location>
    <ligand>
        <name>GTP</name>
        <dbReference type="ChEBI" id="CHEBI:37565"/>
        <label>1</label>
    </ligand>
</feature>
<dbReference type="InterPro" id="IPR031166">
    <property type="entry name" value="G_ENGA"/>
</dbReference>
<feature type="binding site" evidence="8">
    <location>
        <begin position="293"/>
        <end position="296"/>
    </location>
    <ligand>
        <name>GTP</name>
        <dbReference type="ChEBI" id="CHEBI:37565"/>
        <label>2</label>
    </ligand>
</feature>
<dbReference type="Gene3D" id="3.40.50.300">
    <property type="entry name" value="P-loop containing nucleotide triphosphate hydrolases"/>
    <property type="match status" value="2"/>
</dbReference>
<dbReference type="Proteomes" id="UP000078419">
    <property type="component" value="Unassembled WGS sequence"/>
</dbReference>
<comment type="subunit">
    <text evidence="8">Associates with the 50S ribosomal subunit.</text>
</comment>
<evidence type="ECO:0000256" key="6">
    <source>
        <dbReference type="ARBA" id="ARBA00023134"/>
    </source>
</evidence>
<dbReference type="NCBIfam" id="TIGR00231">
    <property type="entry name" value="small_GTP"/>
    <property type="match status" value="2"/>
</dbReference>
<keyword evidence="4 10" id="KW-0677">Repeat</keyword>
<dbReference type="Pfam" id="PF14714">
    <property type="entry name" value="KH_dom-like"/>
    <property type="match status" value="1"/>
</dbReference>
<evidence type="ECO:0000256" key="5">
    <source>
        <dbReference type="ARBA" id="ARBA00022741"/>
    </source>
</evidence>
<keyword evidence="6 8" id="KW-0342">GTP-binding</keyword>
<evidence type="ECO:0000313" key="13">
    <source>
        <dbReference type="EMBL" id="SBO14252.1"/>
    </source>
</evidence>
<evidence type="ECO:0000256" key="4">
    <source>
        <dbReference type="ARBA" id="ARBA00022737"/>
    </source>
</evidence>